<protein>
    <submittedName>
        <fullName evidence="1">Uncharacterized protein</fullName>
    </submittedName>
</protein>
<accession>A0ACB8CBY6</accession>
<evidence type="ECO:0000313" key="2">
    <source>
        <dbReference type="Proteomes" id="UP000821865"/>
    </source>
</evidence>
<evidence type="ECO:0000313" key="1">
    <source>
        <dbReference type="EMBL" id="KAH7938379.1"/>
    </source>
</evidence>
<comment type="caution">
    <text evidence="1">The sequence shown here is derived from an EMBL/GenBank/DDBJ whole genome shotgun (WGS) entry which is preliminary data.</text>
</comment>
<sequence>MNSRESNPYSYHKTLSKGDPDFDEIGRHDVAACIDHVLNATGASKVTLLSLSQGVTIALVLLSTRPEYNDKVDLVVAYGPIANISNMGSPMPLLLNVFQLLTLLMDPDHKGRFVNVHPAVTVGCQILGGLLCTSFITLTFLSSPRQFNQTRMPMYGAHYPIGTTVQNLHHYYQATPPAYPVERIRTRFAIFSSEGDRMADPRDVDYLVSRLGDNVVLRHVVPQPTMRHLDFAVGFNATEFLHKVAIDVTRKYADSGS</sequence>
<organism evidence="1 2">
    <name type="scientific">Dermacentor silvarum</name>
    <name type="common">Tick</name>
    <dbReference type="NCBI Taxonomy" id="543639"/>
    <lineage>
        <taxon>Eukaryota</taxon>
        <taxon>Metazoa</taxon>
        <taxon>Ecdysozoa</taxon>
        <taxon>Arthropoda</taxon>
        <taxon>Chelicerata</taxon>
        <taxon>Arachnida</taxon>
        <taxon>Acari</taxon>
        <taxon>Parasitiformes</taxon>
        <taxon>Ixodida</taxon>
        <taxon>Ixodoidea</taxon>
        <taxon>Ixodidae</taxon>
        <taxon>Rhipicephalinae</taxon>
        <taxon>Dermacentor</taxon>
    </lineage>
</organism>
<name>A0ACB8CBY6_DERSI</name>
<dbReference type="Proteomes" id="UP000821865">
    <property type="component" value="Chromosome 8"/>
</dbReference>
<reference evidence="1" key="1">
    <citation type="submission" date="2020-05" db="EMBL/GenBank/DDBJ databases">
        <title>Large-scale comparative analyses of tick genomes elucidate their genetic diversity and vector capacities.</title>
        <authorList>
            <person name="Jia N."/>
            <person name="Wang J."/>
            <person name="Shi W."/>
            <person name="Du L."/>
            <person name="Sun Y."/>
            <person name="Zhan W."/>
            <person name="Jiang J."/>
            <person name="Wang Q."/>
            <person name="Zhang B."/>
            <person name="Ji P."/>
            <person name="Sakyi L.B."/>
            <person name="Cui X."/>
            <person name="Yuan T."/>
            <person name="Jiang B."/>
            <person name="Yang W."/>
            <person name="Lam T.T.-Y."/>
            <person name="Chang Q."/>
            <person name="Ding S."/>
            <person name="Wang X."/>
            <person name="Zhu J."/>
            <person name="Ruan X."/>
            <person name="Zhao L."/>
            <person name="Wei J."/>
            <person name="Que T."/>
            <person name="Du C."/>
            <person name="Cheng J."/>
            <person name="Dai P."/>
            <person name="Han X."/>
            <person name="Huang E."/>
            <person name="Gao Y."/>
            <person name="Liu J."/>
            <person name="Shao H."/>
            <person name="Ye R."/>
            <person name="Li L."/>
            <person name="Wei W."/>
            <person name="Wang X."/>
            <person name="Wang C."/>
            <person name="Yang T."/>
            <person name="Huo Q."/>
            <person name="Li W."/>
            <person name="Guo W."/>
            <person name="Chen H."/>
            <person name="Zhou L."/>
            <person name="Ni X."/>
            <person name="Tian J."/>
            <person name="Zhou Y."/>
            <person name="Sheng Y."/>
            <person name="Liu T."/>
            <person name="Pan Y."/>
            <person name="Xia L."/>
            <person name="Li J."/>
            <person name="Zhao F."/>
            <person name="Cao W."/>
        </authorList>
    </citation>
    <scope>NUCLEOTIDE SEQUENCE</scope>
    <source>
        <strain evidence="1">Dsil-2018</strain>
    </source>
</reference>
<keyword evidence="2" id="KW-1185">Reference proteome</keyword>
<proteinExistence type="predicted"/>
<dbReference type="EMBL" id="CM023477">
    <property type="protein sequence ID" value="KAH7938379.1"/>
    <property type="molecule type" value="Genomic_DNA"/>
</dbReference>
<gene>
    <name evidence="1" type="ORF">HPB49_023078</name>
</gene>